<keyword evidence="2" id="KW-1133">Transmembrane helix</keyword>
<keyword evidence="2" id="KW-0812">Transmembrane</keyword>
<comment type="caution">
    <text evidence="3">The sequence shown here is derived from an EMBL/GenBank/DDBJ whole genome shotgun (WGS) entry which is preliminary data.</text>
</comment>
<dbReference type="EMBL" id="JACOPO010000001">
    <property type="protein sequence ID" value="MBC5721528.1"/>
    <property type="molecule type" value="Genomic_DNA"/>
</dbReference>
<evidence type="ECO:0000256" key="2">
    <source>
        <dbReference type="SAM" id="Phobius"/>
    </source>
</evidence>
<sequence length="67" mass="7787">MFAKCALGVLLLLAVLSWLGFKFREILLIFLAAAAAMLAIWYLKNRCDRLEEKLDLLLKEMRKDEKD</sequence>
<evidence type="ECO:0000313" key="3">
    <source>
        <dbReference type="EMBL" id="MBC5721528.1"/>
    </source>
</evidence>
<evidence type="ECO:0000313" key="4">
    <source>
        <dbReference type="Proteomes" id="UP000628736"/>
    </source>
</evidence>
<feature type="transmembrane region" description="Helical" evidence="2">
    <location>
        <begin position="27"/>
        <end position="43"/>
    </location>
</feature>
<reference evidence="3" key="1">
    <citation type="submission" date="2020-08" db="EMBL/GenBank/DDBJ databases">
        <title>Genome public.</title>
        <authorList>
            <person name="Liu C."/>
            <person name="Sun Q."/>
        </authorList>
    </citation>
    <scope>NUCLEOTIDE SEQUENCE</scope>
    <source>
        <strain evidence="3">NSJ-23</strain>
    </source>
</reference>
<accession>A0A8J6J7V0</accession>
<dbReference type="AlphaFoldDB" id="A0A8J6J7V0"/>
<keyword evidence="4" id="KW-1185">Reference proteome</keyword>
<evidence type="ECO:0000256" key="1">
    <source>
        <dbReference type="SAM" id="Coils"/>
    </source>
</evidence>
<organism evidence="3 4">
    <name type="scientific">Flintibacter hominis</name>
    <dbReference type="NCBI Taxonomy" id="2763048"/>
    <lineage>
        <taxon>Bacteria</taxon>
        <taxon>Bacillati</taxon>
        <taxon>Bacillota</taxon>
        <taxon>Clostridia</taxon>
        <taxon>Eubacteriales</taxon>
        <taxon>Flintibacter</taxon>
    </lineage>
</organism>
<keyword evidence="2" id="KW-0472">Membrane</keyword>
<gene>
    <name evidence="3" type="ORF">H8S11_01630</name>
</gene>
<name>A0A8J6J7V0_9FIRM</name>
<feature type="coiled-coil region" evidence="1">
    <location>
        <begin position="40"/>
        <end position="67"/>
    </location>
</feature>
<dbReference type="RefSeq" id="WP_186851951.1">
    <property type="nucleotide sequence ID" value="NZ_JACOPO010000001.1"/>
</dbReference>
<proteinExistence type="predicted"/>
<protein>
    <submittedName>
        <fullName evidence="3">Uncharacterized protein</fullName>
    </submittedName>
</protein>
<dbReference type="Proteomes" id="UP000628736">
    <property type="component" value="Unassembled WGS sequence"/>
</dbReference>
<keyword evidence="1" id="KW-0175">Coiled coil</keyword>